<dbReference type="Proteomes" id="UP000274756">
    <property type="component" value="Unassembled WGS sequence"/>
</dbReference>
<proteinExistence type="predicted"/>
<dbReference type="AlphaFoldDB" id="A0A0N4UN23"/>
<accession>A0A0N4UN23</accession>
<protein>
    <submittedName>
        <fullName evidence="4">Ovule protein</fullName>
    </submittedName>
</protein>
<evidence type="ECO:0000313" key="2">
    <source>
        <dbReference type="Proteomes" id="UP000038040"/>
    </source>
</evidence>
<gene>
    <name evidence="1" type="ORF">DME_LOCUS3008</name>
</gene>
<dbReference type="Proteomes" id="UP000038040">
    <property type="component" value="Unplaced"/>
</dbReference>
<reference evidence="4" key="1">
    <citation type="submission" date="2017-02" db="UniProtKB">
        <authorList>
            <consortium name="WormBaseParasite"/>
        </authorList>
    </citation>
    <scope>IDENTIFICATION</scope>
</reference>
<evidence type="ECO:0000313" key="1">
    <source>
        <dbReference type="EMBL" id="VDN53035.1"/>
    </source>
</evidence>
<dbReference type="EMBL" id="UYYG01000096">
    <property type="protein sequence ID" value="VDN53035.1"/>
    <property type="molecule type" value="Genomic_DNA"/>
</dbReference>
<evidence type="ECO:0000313" key="3">
    <source>
        <dbReference type="Proteomes" id="UP000274756"/>
    </source>
</evidence>
<reference evidence="1 3" key="2">
    <citation type="submission" date="2018-11" db="EMBL/GenBank/DDBJ databases">
        <authorList>
            <consortium name="Pathogen Informatics"/>
        </authorList>
    </citation>
    <scope>NUCLEOTIDE SEQUENCE [LARGE SCALE GENOMIC DNA]</scope>
</reference>
<evidence type="ECO:0000313" key="4">
    <source>
        <dbReference type="WBParaSite" id="DME_0000928601-mRNA-1"/>
    </source>
</evidence>
<name>A0A0N4UN23_DRAME</name>
<keyword evidence="3" id="KW-1185">Reference proteome</keyword>
<organism evidence="2 4">
    <name type="scientific">Dracunculus medinensis</name>
    <name type="common">Guinea worm</name>
    <dbReference type="NCBI Taxonomy" id="318479"/>
    <lineage>
        <taxon>Eukaryota</taxon>
        <taxon>Metazoa</taxon>
        <taxon>Ecdysozoa</taxon>
        <taxon>Nematoda</taxon>
        <taxon>Chromadorea</taxon>
        <taxon>Rhabditida</taxon>
        <taxon>Spirurina</taxon>
        <taxon>Dracunculoidea</taxon>
        <taxon>Dracunculidae</taxon>
        <taxon>Dracunculus</taxon>
    </lineage>
</organism>
<sequence length="120" mass="14559">METMDELTNRTILQFASLKNNSWDQLINYEDQQSYERTFTYLPMLQVWRRQQQYTYSEKECQQATIFSLCQIPYCTHQINDHTAIRTTYYFHWSTSMTICTKSIRLSRHRGLIPNMRRIG</sequence>
<dbReference type="WBParaSite" id="DME_0000928601-mRNA-1">
    <property type="protein sequence ID" value="DME_0000928601-mRNA-1"/>
    <property type="gene ID" value="DME_0000928601"/>
</dbReference>